<evidence type="ECO:0008006" key="3">
    <source>
        <dbReference type="Google" id="ProtNLM"/>
    </source>
</evidence>
<dbReference type="Pfam" id="PF03385">
    <property type="entry name" value="STELLO"/>
    <property type="match status" value="1"/>
</dbReference>
<evidence type="ECO:0000313" key="1">
    <source>
        <dbReference type="EnsemblPlants" id="LPERR07G21640.1"/>
    </source>
</evidence>
<evidence type="ECO:0000313" key="2">
    <source>
        <dbReference type="Proteomes" id="UP000032180"/>
    </source>
</evidence>
<dbReference type="EnsemblPlants" id="LPERR07G21640.1">
    <property type="protein sequence ID" value="LPERR07G21640.1"/>
    <property type="gene ID" value="LPERR07G21640"/>
</dbReference>
<reference evidence="2" key="2">
    <citation type="submission" date="2013-12" db="EMBL/GenBank/DDBJ databases">
        <authorList>
            <person name="Yu Y."/>
            <person name="Lee S."/>
            <person name="de Baynast K."/>
            <person name="Wissotski M."/>
            <person name="Liu L."/>
            <person name="Talag J."/>
            <person name="Goicoechea J."/>
            <person name="Angelova A."/>
            <person name="Jetty R."/>
            <person name="Kudrna D."/>
            <person name="Golser W."/>
            <person name="Rivera L."/>
            <person name="Zhang J."/>
            <person name="Wing R."/>
        </authorList>
    </citation>
    <scope>NUCLEOTIDE SEQUENCE</scope>
</reference>
<name>A0A0D9X2D4_9ORYZ</name>
<accession>A0A0D9X2D4</accession>
<dbReference type="HOGENOM" id="CLU_011678_0_0_1"/>
<reference evidence="1 2" key="1">
    <citation type="submission" date="2012-08" db="EMBL/GenBank/DDBJ databases">
        <title>Oryza genome evolution.</title>
        <authorList>
            <person name="Wing R.A."/>
        </authorList>
    </citation>
    <scope>NUCLEOTIDE SEQUENCE</scope>
</reference>
<dbReference type="AlphaFoldDB" id="A0A0D9X2D4"/>
<sequence>MAPHASAAPASSRCRAAYAVLAALAAVPFILLLLLFHGGASPSALCLTAGDGAASRRRILYPSIAWSRVPPLQALQTSPHPELRASRWIVFAAAAHHPRHRPLPPVPGWQLLAVADEATPPGWSHPGAALLTLDDQTRLGFRSVAFLPERGHARKAAAYLFAVQRGARVIYDADARNAVLGSNLTRHFDVDLDQRQGGDVLLQYSHADPNRTVVNPYVHFGQPSVWPRGLPLHKAGEVGVEEFYTQVFGGGQFIQQGLCNGLPDVDAVFYFTRKSSEMEAFDLRFDADAPKVALPQGMMAPVNSVNTLFHSPAFWGLALPVSVSPMASDVIRGYWSQRILWEIGGYLAVYPPTVHRVDNVHAHPFDDEKDIHVNVGRLIDFLMEWRSHKQTLFERILDLSYAMTEEGFWGEKDLQFMAAWLQDLVSVGYQQPRLMSLEIDRPRATIGHGDKQVFVPKKLPAVHLGVEEIGEVSTEIGNLIKWRKHFGDVVLIVHCTVPVDRVALEWRLLYGRIFRAVVILSEQSNSDLAVEVSNLAQAYKFLPKVFDRFAGAEGFIFLQDHMILNYWNLYDFDKAKLWITNKVKESWSDVPLDDNKIEWFIKQGDMVKKAIASFPFQYQANYKRSVGEHKIVHCNSEIFYLPRRHIGDFSYLVQAIGSLDIHHSIAVPMLFLAMDLPINYESKALTKLVYRTNVPSNATFATIYTAEAHAVYPVKVQNEIDFLELIRVMASGDPFLTELI</sequence>
<dbReference type="eggNOG" id="ENOG502QTAG">
    <property type="taxonomic scope" value="Eukaryota"/>
</dbReference>
<dbReference type="PANTHER" id="PTHR31362:SF0">
    <property type="entry name" value="EXOSTOSIN DOMAIN-CONTAINING PROTEIN-RELATED"/>
    <property type="match status" value="1"/>
</dbReference>
<protein>
    <recommendedName>
        <fullName evidence="3">Glycosyltransferase STELLO1</fullName>
    </recommendedName>
</protein>
<keyword evidence="2" id="KW-1185">Reference proteome</keyword>
<dbReference type="InterPro" id="IPR005049">
    <property type="entry name" value="STL-like"/>
</dbReference>
<dbReference type="PANTHER" id="PTHR31362">
    <property type="entry name" value="GLYCOSYLTRANSFERASE STELLO1-RELATED"/>
    <property type="match status" value="1"/>
</dbReference>
<proteinExistence type="predicted"/>
<organism evidence="1 2">
    <name type="scientific">Leersia perrieri</name>
    <dbReference type="NCBI Taxonomy" id="77586"/>
    <lineage>
        <taxon>Eukaryota</taxon>
        <taxon>Viridiplantae</taxon>
        <taxon>Streptophyta</taxon>
        <taxon>Embryophyta</taxon>
        <taxon>Tracheophyta</taxon>
        <taxon>Spermatophyta</taxon>
        <taxon>Magnoliopsida</taxon>
        <taxon>Liliopsida</taxon>
        <taxon>Poales</taxon>
        <taxon>Poaceae</taxon>
        <taxon>BOP clade</taxon>
        <taxon>Oryzoideae</taxon>
        <taxon>Oryzeae</taxon>
        <taxon>Oryzinae</taxon>
        <taxon>Leersia</taxon>
    </lineage>
</organism>
<dbReference type="Gramene" id="LPERR07G21640.1">
    <property type="protein sequence ID" value="LPERR07G21640.1"/>
    <property type="gene ID" value="LPERR07G21640"/>
</dbReference>
<dbReference type="Proteomes" id="UP000032180">
    <property type="component" value="Chromosome 7"/>
</dbReference>
<reference evidence="1" key="3">
    <citation type="submission" date="2015-04" db="UniProtKB">
        <authorList>
            <consortium name="EnsemblPlants"/>
        </authorList>
    </citation>
    <scope>IDENTIFICATION</scope>
</reference>
<dbReference type="STRING" id="77586.A0A0D9X2D4"/>